<dbReference type="Pfam" id="PF01408">
    <property type="entry name" value="GFO_IDH_MocA"/>
    <property type="match status" value="1"/>
</dbReference>
<dbReference type="RefSeq" id="WP_345674916.1">
    <property type="nucleotide sequence ID" value="NZ_BAABHS010000005.1"/>
</dbReference>
<feature type="domain" description="GFO/IDH/MocA-like oxidoreductase" evidence="3">
    <location>
        <begin position="142"/>
        <end position="258"/>
    </location>
</feature>
<evidence type="ECO:0000259" key="2">
    <source>
        <dbReference type="Pfam" id="PF01408"/>
    </source>
</evidence>
<dbReference type="SUPFAM" id="SSF55347">
    <property type="entry name" value="Glyceraldehyde-3-phosphate dehydrogenase-like, C-terminal domain"/>
    <property type="match status" value="1"/>
</dbReference>
<dbReference type="Pfam" id="PF22725">
    <property type="entry name" value="GFO_IDH_MocA_C3"/>
    <property type="match status" value="1"/>
</dbReference>
<sequence>MTGHAPATRPLRVLLAGFSGLGTQDHQTDMYLPAFSAHPGFEVAAVAGDEPQARSAAERLGVPLVADVATAVGDVDADVVSVCVRPEERAETAVRALENGRHVLVDKPAATGVPEAAAIAAAASAAGRVCLPAHHQRFAPGVRAARAAVGGGRVGLPWNIQTDFLVGAGDPVPEGELVNFAVYPVDIVLAVTGQPVHRVHALTAGAPGPSGAERTAVLMLDHAHGVTSTIVVGRGADGIAAPGTVFHRHRISGSAGVLVVDAAGPVLTVRGAAGARALPFDSGSVPALLDELHGAITEGRPADPDIKDALAVARVVAAARTSLRTGLPVDIAAQPQPGSTPAAPTPTA</sequence>
<proteinExistence type="predicted"/>
<dbReference type="InterPro" id="IPR036291">
    <property type="entry name" value="NAD(P)-bd_dom_sf"/>
</dbReference>
<keyword evidence="5" id="KW-1185">Reference proteome</keyword>
<dbReference type="PANTHER" id="PTHR43818">
    <property type="entry name" value="BCDNA.GH03377"/>
    <property type="match status" value="1"/>
</dbReference>
<accession>A0ABP9H0V1</accession>
<dbReference type="SUPFAM" id="SSF51735">
    <property type="entry name" value="NAD(P)-binding Rossmann-fold domains"/>
    <property type="match status" value="1"/>
</dbReference>
<keyword evidence="1" id="KW-0560">Oxidoreductase</keyword>
<name>A0ABP9H0V1_9ACTN</name>
<evidence type="ECO:0008006" key="6">
    <source>
        <dbReference type="Google" id="ProtNLM"/>
    </source>
</evidence>
<gene>
    <name evidence="4" type="ORF">GCM10023205_19210</name>
</gene>
<feature type="domain" description="Gfo/Idh/MocA-like oxidoreductase N-terminal" evidence="2">
    <location>
        <begin position="24"/>
        <end position="132"/>
    </location>
</feature>
<dbReference type="Gene3D" id="3.40.50.720">
    <property type="entry name" value="NAD(P)-binding Rossmann-like Domain"/>
    <property type="match status" value="1"/>
</dbReference>
<dbReference type="Gene3D" id="3.30.360.10">
    <property type="entry name" value="Dihydrodipicolinate Reductase, domain 2"/>
    <property type="match status" value="1"/>
</dbReference>
<protein>
    <recommendedName>
        <fullName evidence="6">Gfo/Idh/MocA-like oxidoreductase N-terminal domain-containing protein</fullName>
    </recommendedName>
</protein>
<dbReference type="InterPro" id="IPR055170">
    <property type="entry name" value="GFO_IDH_MocA-like_dom"/>
</dbReference>
<evidence type="ECO:0000313" key="5">
    <source>
        <dbReference type="Proteomes" id="UP001500466"/>
    </source>
</evidence>
<dbReference type="Proteomes" id="UP001500466">
    <property type="component" value="Unassembled WGS sequence"/>
</dbReference>
<dbReference type="PANTHER" id="PTHR43818:SF11">
    <property type="entry name" value="BCDNA.GH03377"/>
    <property type="match status" value="1"/>
</dbReference>
<evidence type="ECO:0000313" key="4">
    <source>
        <dbReference type="EMBL" id="GAA4957030.1"/>
    </source>
</evidence>
<reference evidence="5" key="1">
    <citation type="journal article" date="2019" name="Int. J. Syst. Evol. Microbiol.">
        <title>The Global Catalogue of Microorganisms (GCM) 10K type strain sequencing project: providing services to taxonomists for standard genome sequencing and annotation.</title>
        <authorList>
            <consortium name="The Broad Institute Genomics Platform"/>
            <consortium name="The Broad Institute Genome Sequencing Center for Infectious Disease"/>
            <person name="Wu L."/>
            <person name="Ma J."/>
        </authorList>
    </citation>
    <scope>NUCLEOTIDE SEQUENCE [LARGE SCALE GENOMIC DNA]</scope>
    <source>
        <strain evidence="5">JCM 17986</strain>
    </source>
</reference>
<dbReference type="InterPro" id="IPR000683">
    <property type="entry name" value="Gfo/Idh/MocA-like_OxRdtase_N"/>
</dbReference>
<evidence type="ECO:0000259" key="3">
    <source>
        <dbReference type="Pfam" id="PF22725"/>
    </source>
</evidence>
<organism evidence="4 5">
    <name type="scientific">Yinghuangia aomiensis</name>
    <dbReference type="NCBI Taxonomy" id="676205"/>
    <lineage>
        <taxon>Bacteria</taxon>
        <taxon>Bacillati</taxon>
        <taxon>Actinomycetota</taxon>
        <taxon>Actinomycetes</taxon>
        <taxon>Kitasatosporales</taxon>
        <taxon>Streptomycetaceae</taxon>
        <taxon>Yinghuangia</taxon>
    </lineage>
</organism>
<evidence type="ECO:0000256" key="1">
    <source>
        <dbReference type="ARBA" id="ARBA00023002"/>
    </source>
</evidence>
<comment type="caution">
    <text evidence="4">The sequence shown here is derived from an EMBL/GenBank/DDBJ whole genome shotgun (WGS) entry which is preliminary data.</text>
</comment>
<dbReference type="EMBL" id="BAABHS010000005">
    <property type="protein sequence ID" value="GAA4957030.1"/>
    <property type="molecule type" value="Genomic_DNA"/>
</dbReference>
<dbReference type="InterPro" id="IPR050463">
    <property type="entry name" value="Gfo/Idh/MocA_oxidrdct_glycsds"/>
</dbReference>